<gene>
    <name evidence="2" type="ORF">ETD96_43030</name>
</gene>
<keyword evidence="3" id="KW-1185">Reference proteome</keyword>
<accession>A0A5S4FV02</accession>
<protein>
    <submittedName>
        <fullName evidence="2">Uncharacterized protein</fullName>
    </submittedName>
</protein>
<reference evidence="2 3" key="1">
    <citation type="submission" date="2019-05" db="EMBL/GenBank/DDBJ databases">
        <title>Draft genome sequence of Actinomadura geliboluensis A8036.</title>
        <authorList>
            <person name="Saricaoglu S."/>
            <person name="Isik K."/>
        </authorList>
    </citation>
    <scope>NUCLEOTIDE SEQUENCE [LARGE SCALE GENOMIC DNA]</scope>
    <source>
        <strain evidence="2 3">A8036</strain>
    </source>
</reference>
<organism evidence="2 3">
    <name type="scientific">Actinomadura geliboluensis</name>
    <dbReference type="NCBI Taxonomy" id="882440"/>
    <lineage>
        <taxon>Bacteria</taxon>
        <taxon>Bacillati</taxon>
        <taxon>Actinomycetota</taxon>
        <taxon>Actinomycetes</taxon>
        <taxon>Streptosporangiales</taxon>
        <taxon>Thermomonosporaceae</taxon>
        <taxon>Actinomadura</taxon>
    </lineage>
</organism>
<dbReference type="OrthoDB" id="9811121at2"/>
<sequence>MQQSARVAAVQAEPVCLDLVAGVGKVIALVGKTAAGGARLIDGERSVVARTAIADLAAACSNPDGPGQVPVSETSSQRGRAAATRRPPWRFVPLIRSGLSDPVTYAGAGVLVGCLKPVVSPIGAFAPAGGDESASCTCAVIA</sequence>
<dbReference type="EMBL" id="VCKZ01000651">
    <property type="protein sequence ID" value="TMR24606.1"/>
    <property type="molecule type" value="Genomic_DNA"/>
</dbReference>
<dbReference type="RefSeq" id="WP_138642232.1">
    <property type="nucleotide sequence ID" value="NZ_VCKZ01000651.1"/>
</dbReference>
<evidence type="ECO:0000313" key="3">
    <source>
        <dbReference type="Proteomes" id="UP000305238"/>
    </source>
</evidence>
<evidence type="ECO:0000313" key="2">
    <source>
        <dbReference type="EMBL" id="TMR24606.1"/>
    </source>
</evidence>
<dbReference type="AlphaFoldDB" id="A0A5S4FV02"/>
<proteinExistence type="predicted"/>
<dbReference type="Proteomes" id="UP000305238">
    <property type="component" value="Unassembled WGS sequence"/>
</dbReference>
<evidence type="ECO:0000256" key="1">
    <source>
        <dbReference type="SAM" id="MobiDB-lite"/>
    </source>
</evidence>
<comment type="caution">
    <text evidence="2">The sequence shown here is derived from an EMBL/GenBank/DDBJ whole genome shotgun (WGS) entry which is preliminary data.</text>
</comment>
<feature type="region of interest" description="Disordered" evidence="1">
    <location>
        <begin position="64"/>
        <end position="84"/>
    </location>
</feature>
<name>A0A5S4FV02_9ACTN</name>